<sequence length="89" mass="9378">MTESDTYDILSETILAVLLGSGPILALALGVGLAIAFFQALTQVQEMTLTFVPKIVAIFLGLLASTPFIYATLTRLSDRVFDLIASGGA</sequence>
<dbReference type="PIRSF" id="PIRSF004669">
    <property type="entry name" value="FliQ"/>
    <property type="match status" value="1"/>
</dbReference>
<evidence type="ECO:0000256" key="6">
    <source>
        <dbReference type="ARBA" id="ARBA00023136"/>
    </source>
</evidence>
<proteinExistence type="inferred from homology"/>
<gene>
    <name evidence="8" type="ORF">SAMN04488567_0175</name>
</gene>
<dbReference type="AlphaFoldDB" id="A0A1G7KDN7"/>
<dbReference type="InterPro" id="IPR002191">
    <property type="entry name" value="Bac_export_3"/>
</dbReference>
<evidence type="ECO:0000256" key="2">
    <source>
        <dbReference type="ARBA" id="ARBA00006156"/>
    </source>
</evidence>
<evidence type="ECO:0000256" key="7">
    <source>
        <dbReference type="SAM" id="Phobius"/>
    </source>
</evidence>
<dbReference type="PANTHER" id="PTHR34040:SF2">
    <property type="entry name" value="FLAGELLAR BIOSYNTHETIC PROTEIN FLIQ"/>
    <property type="match status" value="1"/>
</dbReference>
<evidence type="ECO:0000256" key="3">
    <source>
        <dbReference type="ARBA" id="ARBA00022475"/>
    </source>
</evidence>
<evidence type="ECO:0000313" key="8">
    <source>
        <dbReference type="EMBL" id="SDF35114.1"/>
    </source>
</evidence>
<name>A0A1G7KDN7_9RHOB</name>
<keyword evidence="8" id="KW-0969">Cilium</keyword>
<keyword evidence="3" id="KW-1003">Cell membrane</keyword>
<dbReference type="RefSeq" id="WP_090114903.1">
    <property type="nucleotide sequence ID" value="NZ_FNAT01000011.1"/>
</dbReference>
<comment type="similarity">
    <text evidence="2">Belongs to the FliQ/MopD/SpaQ family.</text>
</comment>
<dbReference type="OrthoDB" id="9806440at2"/>
<protein>
    <submittedName>
        <fullName evidence="8">Flagellar biosynthetic protein FliQ</fullName>
    </submittedName>
</protein>
<comment type="subcellular location">
    <subcellularLocation>
        <location evidence="1">Cell membrane</location>
        <topology evidence="1">Multi-pass membrane protein</topology>
    </subcellularLocation>
</comment>
<feature type="transmembrane region" description="Helical" evidence="7">
    <location>
        <begin position="51"/>
        <end position="73"/>
    </location>
</feature>
<keyword evidence="6 7" id="KW-0472">Membrane</keyword>
<keyword evidence="8" id="KW-0282">Flagellum</keyword>
<keyword evidence="8" id="KW-0966">Cell projection</keyword>
<dbReference type="Pfam" id="PF01313">
    <property type="entry name" value="Bac_export_3"/>
    <property type="match status" value="1"/>
</dbReference>
<dbReference type="GO" id="GO:0005886">
    <property type="term" value="C:plasma membrane"/>
    <property type="evidence" value="ECO:0007669"/>
    <property type="project" value="UniProtKB-SubCell"/>
</dbReference>
<evidence type="ECO:0000256" key="4">
    <source>
        <dbReference type="ARBA" id="ARBA00022692"/>
    </source>
</evidence>
<keyword evidence="4 7" id="KW-0812">Transmembrane</keyword>
<keyword evidence="5 7" id="KW-1133">Transmembrane helix</keyword>
<evidence type="ECO:0000313" key="9">
    <source>
        <dbReference type="Proteomes" id="UP000198922"/>
    </source>
</evidence>
<dbReference type="STRING" id="521013.SAMN04488567_0175"/>
<reference evidence="9" key="1">
    <citation type="submission" date="2016-10" db="EMBL/GenBank/DDBJ databases">
        <authorList>
            <person name="Varghese N."/>
            <person name="Submissions S."/>
        </authorList>
    </citation>
    <scope>NUCLEOTIDE SEQUENCE [LARGE SCALE GENOMIC DNA]</scope>
    <source>
        <strain evidence="9">DSM 21424</strain>
    </source>
</reference>
<evidence type="ECO:0000256" key="1">
    <source>
        <dbReference type="ARBA" id="ARBA00004651"/>
    </source>
</evidence>
<accession>A0A1G7KDN7</accession>
<dbReference type="PRINTS" id="PR00952">
    <property type="entry name" value="TYPE3IMQPROT"/>
</dbReference>
<feature type="transmembrane region" description="Helical" evidence="7">
    <location>
        <begin position="14"/>
        <end position="39"/>
    </location>
</feature>
<dbReference type="GO" id="GO:0009306">
    <property type="term" value="P:protein secretion"/>
    <property type="evidence" value="ECO:0007669"/>
    <property type="project" value="InterPro"/>
</dbReference>
<dbReference type="EMBL" id="FNAT01000011">
    <property type="protein sequence ID" value="SDF35114.1"/>
    <property type="molecule type" value="Genomic_DNA"/>
</dbReference>
<dbReference type="PANTHER" id="PTHR34040">
    <property type="entry name" value="FLAGELLAR BIOSYNTHETIC PROTEIN FLIQ"/>
    <property type="match status" value="1"/>
</dbReference>
<evidence type="ECO:0000256" key="5">
    <source>
        <dbReference type="ARBA" id="ARBA00022989"/>
    </source>
</evidence>
<keyword evidence="9" id="KW-1185">Reference proteome</keyword>
<organism evidence="8 9">
    <name type="scientific">Limimaricola pyoseonensis</name>
    <dbReference type="NCBI Taxonomy" id="521013"/>
    <lineage>
        <taxon>Bacteria</taxon>
        <taxon>Pseudomonadati</taxon>
        <taxon>Pseudomonadota</taxon>
        <taxon>Alphaproteobacteria</taxon>
        <taxon>Rhodobacterales</taxon>
        <taxon>Paracoccaceae</taxon>
        <taxon>Limimaricola</taxon>
    </lineage>
</organism>
<dbReference type="Proteomes" id="UP000198922">
    <property type="component" value="Unassembled WGS sequence"/>
</dbReference>